<gene>
    <name evidence="2" type="ORF">GAQ59_13055</name>
</gene>
<evidence type="ECO:0000259" key="1">
    <source>
        <dbReference type="SMART" id="SM00849"/>
    </source>
</evidence>
<dbReference type="SMART" id="SM00849">
    <property type="entry name" value="Lactamase_B"/>
    <property type="match status" value="1"/>
</dbReference>
<dbReference type="PANTHER" id="PTHR47619">
    <property type="entry name" value="METALLO-HYDROLASE YYCJ-RELATED"/>
    <property type="match status" value="1"/>
</dbReference>
<dbReference type="Proteomes" id="UP000433928">
    <property type="component" value="Unassembled WGS sequence"/>
</dbReference>
<dbReference type="SUPFAM" id="SSF56281">
    <property type="entry name" value="Metallo-hydrolase/oxidoreductase"/>
    <property type="match status" value="1"/>
</dbReference>
<sequence>MELTVLGSGSEGNAYVLQNAGEALLLEAGIPFKKVLAALGNNVKKVVGCLITHEHGDHAGRINEVLNYVVPVYASKGTIETAKVNSCWRPTPIRMENGSYQHLRLGGFTIIPFPTKHDSREPLGFYVWHEETGGVLFATDTFYLPCTFAGLNNILIECNYDPDILERNVTEGYIPEVLKERVRRSHLSYYTCLDALKANDLTRVNNIVLIHISEGNGDAVAFRDGIAKATGKTVHVAKPGLRISFNKTPF</sequence>
<protein>
    <submittedName>
        <fullName evidence="2">MBL fold metallo-hydrolase</fullName>
    </submittedName>
</protein>
<name>A0A6A2G7G7_BACUN</name>
<reference evidence="2 3" key="1">
    <citation type="journal article" date="2019" name="Nat. Med.">
        <title>A library of human gut bacterial isolates paired with longitudinal multiomics data enables mechanistic microbiome research.</title>
        <authorList>
            <person name="Poyet M."/>
            <person name="Groussin M."/>
            <person name="Gibbons S.M."/>
            <person name="Avila-Pacheco J."/>
            <person name="Jiang X."/>
            <person name="Kearney S.M."/>
            <person name="Perrotta A.R."/>
            <person name="Berdy B."/>
            <person name="Zhao S."/>
            <person name="Lieberman T.D."/>
            <person name="Swanson P.K."/>
            <person name="Smith M."/>
            <person name="Roesemann S."/>
            <person name="Alexander J.E."/>
            <person name="Rich S.A."/>
            <person name="Livny J."/>
            <person name="Vlamakis H."/>
            <person name="Clish C."/>
            <person name="Bullock K."/>
            <person name="Deik A."/>
            <person name="Scott J."/>
            <person name="Pierce K.A."/>
            <person name="Xavier R.J."/>
            <person name="Alm E.J."/>
        </authorList>
    </citation>
    <scope>NUCLEOTIDE SEQUENCE [LARGE SCALE GENOMIC DNA]</scope>
    <source>
        <strain evidence="2 3">BIOML-A27</strain>
    </source>
</reference>
<dbReference type="Pfam" id="PF12706">
    <property type="entry name" value="Lactamase_B_2"/>
    <property type="match status" value="1"/>
</dbReference>
<dbReference type="GO" id="GO:0016787">
    <property type="term" value="F:hydrolase activity"/>
    <property type="evidence" value="ECO:0007669"/>
    <property type="project" value="UniProtKB-KW"/>
</dbReference>
<comment type="caution">
    <text evidence="2">The sequence shown here is derived from an EMBL/GenBank/DDBJ whole genome shotgun (WGS) entry which is preliminary data.</text>
</comment>
<dbReference type="PANTHER" id="PTHR47619:SF1">
    <property type="entry name" value="EXODEOXYRIBONUCLEASE WALJ"/>
    <property type="match status" value="1"/>
</dbReference>
<feature type="domain" description="Metallo-beta-lactamase" evidence="1">
    <location>
        <begin position="11"/>
        <end position="186"/>
    </location>
</feature>
<keyword evidence="2" id="KW-0378">Hydrolase</keyword>
<evidence type="ECO:0000313" key="3">
    <source>
        <dbReference type="Proteomes" id="UP000433928"/>
    </source>
</evidence>
<dbReference type="InterPro" id="IPR052533">
    <property type="entry name" value="WalJ/YycJ-like"/>
</dbReference>
<evidence type="ECO:0000313" key="2">
    <source>
        <dbReference type="EMBL" id="KAB4168976.1"/>
    </source>
</evidence>
<organism evidence="2 3">
    <name type="scientific">Bacteroides uniformis</name>
    <dbReference type="NCBI Taxonomy" id="820"/>
    <lineage>
        <taxon>Bacteria</taxon>
        <taxon>Pseudomonadati</taxon>
        <taxon>Bacteroidota</taxon>
        <taxon>Bacteroidia</taxon>
        <taxon>Bacteroidales</taxon>
        <taxon>Bacteroidaceae</taxon>
        <taxon>Bacteroides</taxon>
    </lineage>
</organism>
<proteinExistence type="predicted"/>
<dbReference type="Gene3D" id="3.60.15.10">
    <property type="entry name" value="Ribonuclease Z/Hydroxyacylglutathione hydrolase-like"/>
    <property type="match status" value="1"/>
</dbReference>
<dbReference type="InterPro" id="IPR001279">
    <property type="entry name" value="Metallo-B-lactamas"/>
</dbReference>
<dbReference type="RefSeq" id="WP_038610131.1">
    <property type="nucleotide sequence ID" value="NZ_JBBNMO010000014.1"/>
</dbReference>
<accession>A0A6A2G7G7</accession>
<dbReference type="InterPro" id="IPR036866">
    <property type="entry name" value="RibonucZ/Hydroxyglut_hydro"/>
</dbReference>
<dbReference type="AlphaFoldDB" id="A0A6A2G7G7"/>
<dbReference type="EMBL" id="WCUG01000010">
    <property type="protein sequence ID" value="KAB4168976.1"/>
    <property type="molecule type" value="Genomic_DNA"/>
</dbReference>